<sequence>TFGNLPLNGLSKNSYNLALLYDRGPISARVAYSWRSKSLQAINANGTNGGDGTDTNPNSPTFGQHNVQYALPTWSDAYGQVDASIFYKITENLSFGLEAQNLNNAMYKQLMQQGIGFKVRGAYVTGPRYTAQMRYSF</sequence>
<keyword evidence="2" id="KW-0472">Membrane</keyword>
<dbReference type="AlphaFoldDB" id="B9TLX9"/>
<reference evidence="6" key="1">
    <citation type="journal article" date="2010" name="Nat. Biotechnol.">
        <title>Draft genome sequence of the oilseed species Ricinus communis.</title>
        <authorList>
            <person name="Chan A.P."/>
            <person name="Crabtree J."/>
            <person name="Zhao Q."/>
            <person name="Lorenzi H."/>
            <person name="Orvis J."/>
            <person name="Puiu D."/>
            <person name="Melake-Berhan A."/>
            <person name="Jones K.M."/>
            <person name="Redman J."/>
            <person name="Chen G."/>
            <person name="Cahoon E.B."/>
            <person name="Gedil M."/>
            <person name="Stanke M."/>
            <person name="Haas B.J."/>
            <person name="Wortman J.R."/>
            <person name="Fraser-Liggett C.M."/>
            <person name="Ravel J."/>
            <person name="Rabinowicz P.D."/>
        </authorList>
    </citation>
    <scope>NUCLEOTIDE SEQUENCE [LARGE SCALE GENOMIC DNA]</scope>
    <source>
        <strain evidence="6">cv. Hale</strain>
    </source>
</reference>
<gene>
    <name evidence="5" type="ORF">RCOM_1993490</name>
</gene>
<evidence type="ECO:0000313" key="5">
    <source>
        <dbReference type="EMBL" id="EEF23135.1"/>
    </source>
</evidence>
<dbReference type="InterPro" id="IPR036942">
    <property type="entry name" value="Beta-barrel_TonB_sf"/>
</dbReference>
<protein>
    <recommendedName>
        <fullName evidence="4">TonB-dependent receptor-like beta-barrel domain-containing protein</fullName>
    </recommendedName>
</protein>
<name>B9TLX9_RICCO</name>
<accession>B9TLX9</accession>
<dbReference type="InterPro" id="IPR000531">
    <property type="entry name" value="Beta-barrel_TonB"/>
</dbReference>
<dbReference type="Pfam" id="PF00593">
    <property type="entry name" value="TonB_dep_Rec_b-barrel"/>
    <property type="match status" value="1"/>
</dbReference>
<comment type="subcellular location">
    <subcellularLocation>
        <location evidence="1">Cell outer membrane</location>
    </subcellularLocation>
</comment>
<evidence type="ECO:0000256" key="1">
    <source>
        <dbReference type="ARBA" id="ARBA00004442"/>
    </source>
</evidence>
<evidence type="ECO:0000313" key="6">
    <source>
        <dbReference type="Proteomes" id="UP000008311"/>
    </source>
</evidence>
<evidence type="ECO:0000259" key="4">
    <source>
        <dbReference type="Pfam" id="PF00593"/>
    </source>
</evidence>
<dbReference type="InParanoid" id="B9TLX9"/>
<evidence type="ECO:0000256" key="3">
    <source>
        <dbReference type="ARBA" id="ARBA00023237"/>
    </source>
</evidence>
<organism evidence="5 6">
    <name type="scientific">Ricinus communis</name>
    <name type="common">Castor bean</name>
    <dbReference type="NCBI Taxonomy" id="3988"/>
    <lineage>
        <taxon>Eukaryota</taxon>
        <taxon>Viridiplantae</taxon>
        <taxon>Streptophyta</taxon>
        <taxon>Embryophyta</taxon>
        <taxon>Tracheophyta</taxon>
        <taxon>Spermatophyta</taxon>
        <taxon>Magnoliopsida</taxon>
        <taxon>eudicotyledons</taxon>
        <taxon>Gunneridae</taxon>
        <taxon>Pentapetalae</taxon>
        <taxon>rosids</taxon>
        <taxon>fabids</taxon>
        <taxon>Malpighiales</taxon>
        <taxon>Euphorbiaceae</taxon>
        <taxon>Acalyphoideae</taxon>
        <taxon>Acalypheae</taxon>
        <taxon>Ricinus</taxon>
    </lineage>
</organism>
<evidence type="ECO:0000256" key="2">
    <source>
        <dbReference type="ARBA" id="ARBA00023136"/>
    </source>
</evidence>
<feature type="non-terminal residue" evidence="5">
    <location>
        <position position="1"/>
    </location>
</feature>
<dbReference type="PANTHER" id="PTHR40980:SF3">
    <property type="entry name" value="TONB-DEPENDENT RECEPTOR-LIKE BETA-BARREL DOMAIN-CONTAINING PROTEIN"/>
    <property type="match status" value="1"/>
</dbReference>
<dbReference type="EMBL" id="EQ987664">
    <property type="protein sequence ID" value="EEF23135.1"/>
    <property type="molecule type" value="Genomic_DNA"/>
</dbReference>
<dbReference type="Gene3D" id="2.40.170.20">
    <property type="entry name" value="TonB-dependent receptor, beta-barrel domain"/>
    <property type="match status" value="1"/>
</dbReference>
<keyword evidence="3" id="KW-0998">Cell outer membrane</keyword>
<dbReference type="PANTHER" id="PTHR40980">
    <property type="entry name" value="PLUG DOMAIN-CONTAINING PROTEIN"/>
    <property type="match status" value="1"/>
</dbReference>
<keyword evidence="6" id="KW-1185">Reference proteome</keyword>
<dbReference type="STRING" id="3988.B9TLX9"/>
<proteinExistence type="predicted"/>
<dbReference type="Proteomes" id="UP000008311">
    <property type="component" value="Unassembled WGS sequence"/>
</dbReference>
<feature type="domain" description="TonB-dependent receptor-like beta-barrel" evidence="4">
    <location>
        <begin position="3"/>
        <end position="102"/>
    </location>
</feature>
<dbReference type="SUPFAM" id="SSF56935">
    <property type="entry name" value="Porins"/>
    <property type="match status" value="1"/>
</dbReference>